<evidence type="ECO:0000256" key="1">
    <source>
        <dbReference type="ARBA" id="ARBA00023002"/>
    </source>
</evidence>
<dbReference type="SUPFAM" id="SSF52922">
    <property type="entry name" value="TK C-terminal domain-like"/>
    <property type="match status" value="1"/>
</dbReference>
<dbReference type="GO" id="GO:0006979">
    <property type="term" value="P:response to oxidative stress"/>
    <property type="evidence" value="ECO:0007669"/>
    <property type="project" value="TreeGrafter"/>
</dbReference>
<name>X0TIP2_9ZZZZ</name>
<comment type="caution">
    <text evidence="4">The sequence shown here is derived from an EMBL/GenBank/DDBJ whole genome shotgun (WGS) entry which is preliminary data.</text>
</comment>
<accession>X0TIP2</accession>
<feature type="domain" description="Pyruvate:ferredoxin oxidoreductase core" evidence="3">
    <location>
        <begin position="150"/>
        <end position="251"/>
    </location>
</feature>
<dbReference type="InterPro" id="IPR002880">
    <property type="entry name" value="Pyrv_Fd/Flavodoxin_OxRdtase_N"/>
</dbReference>
<dbReference type="SUPFAM" id="SSF52518">
    <property type="entry name" value="Thiamin diphosphate-binding fold (THDP-binding)"/>
    <property type="match status" value="1"/>
</dbReference>
<reference evidence="4" key="1">
    <citation type="journal article" date="2014" name="Front. Microbiol.">
        <title>High frequency of phylogenetically diverse reductive dehalogenase-homologous genes in deep subseafloor sedimentary metagenomes.</title>
        <authorList>
            <person name="Kawai M."/>
            <person name="Futagami T."/>
            <person name="Toyoda A."/>
            <person name="Takaki Y."/>
            <person name="Nishi S."/>
            <person name="Hori S."/>
            <person name="Arai W."/>
            <person name="Tsubouchi T."/>
            <person name="Morono Y."/>
            <person name="Uchiyama I."/>
            <person name="Ito T."/>
            <person name="Fujiyama A."/>
            <person name="Inagaki F."/>
            <person name="Takami H."/>
        </authorList>
    </citation>
    <scope>NUCLEOTIDE SEQUENCE</scope>
    <source>
        <strain evidence="4">Expedition CK06-06</strain>
    </source>
</reference>
<proteinExistence type="predicted"/>
<evidence type="ECO:0008006" key="5">
    <source>
        <dbReference type="Google" id="ProtNLM"/>
    </source>
</evidence>
<organism evidence="4">
    <name type="scientific">marine sediment metagenome</name>
    <dbReference type="NCBI Taxonomy" id="412755"/>
    <lineage>
        <taxon>unclassified sequences</taxon>
        <taxon>metagenomes</taxon>
        <taxon>ecological metagenomes</taxon>
    </lineage>
</organism>
<dbReference type="AlphaFoldDB" id="X0TIP2"/>
<dbReference type="PANTHER" id="PTHR32154">
    <property type="entry name" value="PYRUVATE-FLAVODOXIN OXIDOREDUCTASE-RELATED"/>
    <property type="match status" value="1"/>
</dbReference>
<dbReference type="InterPro" id="IPR029061">
    <property type="entry name" value="THDP-binding"/>
</dbReference>
<dbReference type="InterPro" id="IPR009014">
    <property type="entry name" value="Transketo_C/PFOR_II"/>
</dbReference>
<feature type="non-terminal residue" evidence="4">
    <location>
        <position position="1"/>
    </location>
</feature>
<feature type="domain" description="Pyruvate flavodoxin/ferredoxin oxidoreductase pyrimidine binding" evidence="2">
    <location>
        <begin position="2"/>
        <end position="126"/>
    </location>
</feature>
<dbReference type="Gene3D" id="3.40.50.920">
    <property type="match status" value="1"/>
</dbReference>
<evidence type="ECO:0000259" key="2">
    <source>
        <dbReference type="Pfam" id="PF01855"/>
    </source>
</evidence>
<dbReference type="InterPro" id="IPR033412">
    <property type="entry name" value="PFOR_II"/>
</dbReference>
<protein>
    <recommendedName>
        <fullName evidence="5">Pyruvate:ferredoxin oxidoreductase core domain-containing protein</fullName>
    </recommendedName>
</protein>
<dbReference type="InterPro" id="IPR050722">
    <property type="entry name" value="Pyruvate:ferred/Flavod_OxRd"/>
</dbReference>
<sequence length="276" mass="30685">APISIQVDHQDTISLRDSGVIQFYVESSQEVYDTHIAAFKIAEDQGILLPVMVCMDGWILTHSYERVSFMEQEEVDSFLPPFQPVNFLDVNDPKTWGSYAEDDVLMEFKYAIHEAMQYGKGRIKEIFSELAMITGRDHGGLIEAYRTEGAEVILVAMGSMVGTVKDAVDDLRSEGKKVGLVKIRCYRPFPFEDIWGVIKDTKIVGVMEANFSMGSEGAVGMDLKAKLCGRPDAPLVLDFIAGLGGREVNKKTIGQIVQKAQEVLNSGLPLHEPHWV</sequence>
<dbReference type="FunFam" id="3.40.50.920:FF:000010">
    <property type="entry name" value="Pyruvate ferredoxin oxidoreductase, alpha subunit"/>
    <property type="match status" value="1"/>
</dbReference>
<evidence type="ECO:0000259" key="3">
    <source>
        <dbReference type="Pfam" id="PF17147"/>
    </source>
</evidence>
<dbReference type="Gene3D" id="3.40.50.970">
    <property type="match status" value="1"/>
</dbReference>
<keyword evidence="1" id="KW-0560">Oxidoreductase</keyword>
<dbReference type="EMBL" id="BARS01018316">
    <property type="protein sequence ID" value="GAF93104.1"/>
    <property type="molecule type" value="Genomic_DNA"/>
</dbReference>
<feature type="non-terminal residue" evidence="4">
    <location>
        <position position="276"/>
    </location>
</feature>
<dbReference type="Pfam" id="PF17147">
    <property type="entry name" value="PFOR_II"/>
    <property type="match status" value="1"/>
</dbReference>
<evidence type="ECO:0000313" key="4">
    <source>
        <dbReference type="EMBL" id="GAF93104.1"/>
    </source>
</evidence>
<dbReference type="PANTHER" id="PTHR32154:SF0">
    <property type="entry name" value="PYRUVATE-FLAVODOXIN OXIDOREDUCTASE-RELATED"/>
    <property type="match status" value="1"/>
</dbReference>
<gene>
    <name evidence="4" type="ORF">S01H1_29817</name>
</gene>
<dbReference type="Pfam" id="PF01855">
    <property type="entry name" value="POR_N"/>
    <property type="match status" value="1"/>
</dbReference>
<dbReference type="GO" id="GO:0016491">
    <property type="term" value="F:oxidoreductase activity"/>
    <property type="evidence" value="ECO:0007669"/>
    <property type="project" value="UniProtKB-KW"/>
</dbReference>